<dbReference type="AlphaFoldDB" id="A0A090MWY3"/>
<dbReference type="EMBL" id="LN609528">
    <property type="protein sequence ID" value="CEF64484.1"/>
    <property type="molecule type" value="Genomic_DNA"/>
</dbReference>
<sequence length="111" mass="12876">MENDKKLFGEYSKMDNIFGDDLINSFSLSSESNETQSFSLPELDMLEGILEEDLFLSPENRSRRFSDTDYMLTNQVYDDDDDEDIFIDFYGGNFGETYMSLENVVPFPDRG</sequence>
<dbReference type="GeneID" id="36376849"/>
<accession>A0A090MWY3</accession>
<dbReference type="WormBase" id="SRAE_1000273800">
    <property type="protein sequence ID" value="SRP11775"/>
    <property type="gene ID" value="WBGene00259354"/>
</dbReference>
<reference evidence="3" key="2">
    <citation type="submission" date="2020-12" db="UniProtKB">
        <authorList>
            <consortium name="WormBaseParasite"/>
        </authorList>
    </citation>
    <scope>IDENTIFICATION</scope>
</reference>
<dbReference type="Proteomes" id="UP000035682">
    <property type="component" value="Unplaced"/>
</dbReference>
<proteinExistence type="predicted"/>
<reference evidence="1 2" key="1">
    <citation type="submission" date="2014-09" db="EMBL/GenBank/DDBJ databases">
        <authorList>
            <person name="Martin A.A."/>
        </authorList>
    </citation>
    <scope>NUCLEOTIDE SEQUENCE</scope>
    <source>
        <strain evidence="2">ED321</strain>
        <strain evidence="1">ED321 Heterogonic</strain>
    </source>
</reference>
<organism evidence="1">
    <name type="scientific">Strongyloides ratti</name>
    <name type="common">Parasitic roundworm</name>
    <dbReference type="NCBI Taxonomy" id="34506"/>
    <lineage>
        <taxon>Eukaryota</taxon>
        <taxon>Metazoa</taxon>
        <taxon>Ecdysozoa</taxon>
        <taxon>Nematoda</taxon>
        <taxon>Chromadorea</taxon>
        <taxon>Rhabditida</taxon>
        <taxon>Tylenchina</taxon>
        <taxon>Panagrolaimomorpha</taxon>
        <taxon>Strongyloidoidea</taxon>
        <taxon>Strongyloididae</taxon>
        <taxon>Strongyloides</taxon>
    </lineage>
</organism>
<evidence type="ECO:0000313" key="4">
    <source>
        <dbReference type="WormBase" id="SRAE_1000273800"/>
    </source>
</evidence>
<gene>
    <name evidence="1 3 4" type="ORF">SRAE_1000273800</name>
</gene>
<keyword evidence="2" id="KW-1185">Reference proteome</keyword>
<dbReference type="WBParaSite" id="SRAE_1000273800.1">
    <property type="protein sequence ID" value="SRAE_1000273800.1"/>
    <property type="gene ID" value="WBGene00259354"/>
</dbReference>
<dbReference type="RefSeq" id="XP_024503685.1">
    <property type="nucleotide sequence ID" value="XM_024649849.1"/>
</dbReference>
<name>A0A090MWY3_STRRB</name>
<evidence type="ECO:0000313" key="3">
    <source>
        <dbReference type="WBParaSite" id="SRAE_1000273800.1"/>
    </source>
</evidence>
<evidence type="ECO:0000313" key="1">
    <source>
        <dbReference type="EMBL" id="CEF64484.1"/>
    </source>
</evidence>
<protein>
    <submittedName>
        <fullName evidence="1 3">Uncharacterized protein</fullName>
    </submittedName>
</protein>
<evidence type="ECO:0000313" key="2">
    <source>
        <dbReference type="Proteomes" id="UP000035682"/>
    </source>
</evidence>
<dbReference type="CTD" id="36376849"/>